<feature type="domain" description="Methyltransferase" evidence="1">
    <location>
        <begin position="48"/>
        <end position="148"/>
    </location>
</feature>
<keyword evidence="2" id="KW-0808">Transferase</keyword>
<sequence>MSTASASADMMDGIYRYQRHIYDLTRRHYLLGRNDLIATLQPPPGGSILEVGCGTARNLILTARRYPEAQLYGLDISAEMLKSAQANIRANNLEHRIRVAKADATRFDAEALFERAMFDRVFCSYSLSMIPGWENALEQACQAVAAQGELHVVDFGQQSQLPAWFGKALKAWLARFHVTPRERLGDAMTGLATQTGGTLSFRSIYRDYARIGAIRLP</sequence>
<dbReference type="Gene3D" id="3.40.50.150">
    <property type="entry name" value="Vaccinia Virus protein VP39"/>
    <property type="match status" value="1"/>
</dbReference>
<dbReference type="CDD" id="cd02440">
    <property type="entry name" value="AdoMet_MTases"/>
    <property type="match status" value="1"/>
</dbReference>
<dbReference type="STRING" id="411684.HPDFL43_11076"/>
<evidence type="ECO:0000313" key="3">
    <source>
        <dbReference type="Proteomes" id="UP000004291"/>
    </source>
</evidence>
<comment type="caution">
    <text evidence="2">The sequence shown here is derived from an EMBL/GenBank/DDBJ whole genome shotgun (WGS) entry which is preliminary data.</text>
</comment>
<dbReference type="RefSeq" id="WP_007197988.1">
    <property type="nucleotide sequence ID" value="NZ_CM002917.1"/>
</dbReference>
<reference evidence="2 3" key="2">
    <citation type="submission" date="2012-06" db="EMBL/GenBank/DDBJ databases">
        <authorList>
            <person name="Fiebig A."/>
        </authorList>
    </citation>
    <scope>NUCLEOTIDE SEQUENCE [LARGE SCALE GENOMIC DNA]</scope>
    <source>
        <strain evidence="2 3">DFL-43</strain>
    </source>
</reference>
<dbReference type="Pfam" id="PF13649">
    <property type="entry name" value="Methyltransf_25"/>
    <property type="match status" value="1"/>
</dbReference>
<evidence type="ECO:0000313" key="2">
    <source>
        <dbReference type="EMBL" id="EDQ31414.1"/>
    </source>
</evidence>
<dbReference type="AlphaFoldDB" id="A9DHT5"/>
<proteinExistence type="predicted"/>
<keyword evidence="2" id="KW-0489">Methyltransferase</keyword>
<dbReference type="InterPro" id="IPR041698">
    <property type="entry name" value="Methyltransf_25"/>
</dbReference>
<dbReference type="EMBL" id="ABIA03000003">
    <property type="protein sequence ID" value="EDQ31414.1"/>
    <property type="molecule type" value="Genomic_DNA"/>
</dbReference>
<organism evidence="2 3">
    <name type="scientific">Hoeflea phototrophica (strain DSM 17068 / NCIMB 14078 / DFL-43)</name>
    <dbReference type="NCBI Taxonomy" id="411684"/>
    <lineage>
        <taxon>Bacteria</taxon>
        <taxon>Pseudomonadati</taxon>
        <taxon>Pseudomonadota</taxon>
        <taxon>Alphaproteobacteria</taxon>
        <taxon>Hyphomicrobiales</taxon>
        <taxon>Rhizobiaceae</taxon>
        <taxon>Hoeflea</taxon>
    </lineage>
</organism>
<dbReference type="GO" id="GO:0008168">
    <property type="term" value="F:methyltransferase activity"/>
    <property type="evidence" value="ECO:0007669"/>
    <property type="project" value="UniProtKB-KW"/>
</dbReference>
<gene>
    <name evidence="2" type="ORF">HPDFL43_11076</name>
</gene>
<keyword evidence="2" id="KW-0830">Ubiquinone</keyword>
<reference evidence="2 3" key="1">
    <citation type="submission" date="2007-10" db="EMBL/GenBank/DDBJ databases">
        <authorList>
            <person name="Wagner-Dobler I."/>
            <person name="Ferriera S."/>
            <person name="Johnson J."/>
            <person name="Kravitz S."/>
            <person name="Beeson K."/>
            <person name="Sutton G."/>
            <person name="Rogers Y.-H."/>
            <person name="Friedman R."/>
            <person name="Frazier M."/>
            <person name="Venter J.C."/>
        </authorList>
    </citation>
    <scope>NUCLEOTIDE SEQUENCE [LARGE SCALE GENOMIC DNA]</scope>
    <source>
        <strain evidence="2 3">DFL-43</strain>
    </source>
</reference>
<dbReference type="HOGENOM" id="CLU_086922_0_0_5"/>
<dbReference type="eggNOG" id="COG2226">
    <property type="taxonomic scope" value="Bacteria"/>
</dbReference>
<dbReference type="Proteomes" id="UP000004291">
    <property type="component" value="Chromosome"/>
</dbReference>
<dbReference type="GO" id="GO:0032259">
    <property type="term" value="P:methylation"/>
    <property type="evidence" value="ECO:0007669"/>
    <property type="project" value="UniProtKB-KW"/>
</dbReference>
<dbReference type="PANTHER" id="PTHR47473">
    <property type="entry name" value="BTA1P"/>
    <property type="match status" value="1"/>
</dbReference>
<protein>
    <submittedName>
        <fullName evidence="2">Methylase involved in ubiquinone/menaquinone biosynthesis</fullName>
    </submittedName>
</protein>
<dbReference type="OrthoDB" id="5298787at2"/>
<dbReference type="SUPFAM" id="SSF53335">
    <property type="entry name" value="S-adenosyl-L-methionine-dependent methyltransferases"/>
    <property type="match status" value="1"/>
</dbReference>
<name>A9DHT5_HOEPD</name>
<dbReference type="PANTHER" id="PTHR47473:SF1">
    <property type="entry name" value="METHYLTRANSFERASE DOMAIN-CONTAINING PROTEIN"/>
    <property type="match status" value="1"/>
</dbReference>
<evidence type="ECO:0000259" key="1">
    <source>
        <dbReference type="Pfam" id="PF13649"/>
    </source>
</evidence>
<keyword evidence="3" id="KW-1185">Reference proteome</keyword>
<accession>A9DHT5</accession>
<dbReference type="InterPro" id="IPR029063">
    <property type="entry name" value="SAM-dependent_MTases_sf"/>
</dbReference>